<keyword evidence="9" id="KW-1185">Reference proteome</keyword>
<comment type="similarity">
    <text evidence="2">Belongs to the EamA transporter family.</text>
</comment>
<dbReference type="Pfam" id="PF00892">
    <property type="entry name" value="EamA"/>
    <property type="match status" value="2"/>
</dbReference>
<comment type="subcellular location">
    <subcellularLocation>
        <location evidence="1">Membrane</location>
        <topology evidence="1">Multi-pass membrane protein</topology>
    </subcellularLocation>
</comment>
<keyword evidence="4 6" id="KW-1133">Transmembrane helix</keyword>
<reference evidence="8 9" key="1">
    <citation type="journal article" date="2014" name="Genome Announc.">
        <title>Genome Sequence of Afipia felis Strain 76713, Isolated in Hospital Water Using an Amoeba Co-Culture Procedure.</title>
        <authorList>
            <person name="Benamar S."/>
            <person name="La Scola B."/>
            <person name="Croce O."/>
        </authorList>
    </citation>
    <scope>NUCLEOTIDE SEQUENCE [LARGE SCALE GENOMIC DNA]</scope>
    <source>
        <strain evidence="8 9">76713</strain>
    </source>
</reference>
<evidence type="ECO:0000256" key="2">
    <source>
        <dbReference type="ARBA" id="ARBA00007362"/>
    </source>
</evidence>
<keyword evidence="5 6" id="KW-0472">Membrane</keyword>
<feature type="transmembrane region" description="Helical" evidence="6">
    <location>
        <begin position="183"/>
        <end position="202"/>
    </location>
</feature>
<dbReference type="GO" id="GO:0016020">
    <property type="term" value="C:membrane"/>
    <property type="evidence" value="ECO:0007669"/>
    <property type="project" value="UniProtKB-SubCell"/>
</dbReference>
<dbReference type="Proteomes" id="UP000035762">
    <property type="component" value="Unassembled WGS sequence"/>
</dbReference>
<dbReference type="PANTHER" id="PTHR32322">
    <property type="entry name" value="INNER MEMBRANE TRANSPORTER"/>
    <property type="match status" value="1"/>
</dbReference>
<evidence type="ECO:0000256" key="4">
    <source>
        <dbReference type="ARBA" id="ARBA00022989"/>
    </source>
</evidence>
<evidence type="ECO:0000259" key="7">
    <source>
        <dbReference type="Pfam" id="PF00892"/>
    </source>
</evidence>
<evidence type="ECO:0000313" key="8">
    <source>
        <dbReference type="EMBL" id="CEG07673.1"/>
    </source>
</evidence>
<dbReference type="EMBL" id="CCAZ020000001">
    <property type="protein sequence ID" value="CEG07673.1"/>
    <property type="molecule type" value="Genomic_DNA"/>
</dbReference>
<feature type="transmembrane region" description="Helical" evidence="6">
    <location>
        <begin position="214"/>
        <end position="236"/>
    </location>
</feature>
<accession>A0A090N6Y7</accession>
<feature type="transmembrane region" description="Helical" evidence="6">
    <location>
        <begin position="71"/>
        <end position="92"/>
    </location>
</feature>
<keyword evidence="3 6" id="KW-0812">Transmembrane</keyword>
<feature type="transmembrane region" description="Helical" evidence="6">
    <location>
        <begin position="248"/>
        <end position="264"/>
    </location>
</feature>
<feature type="transmembrane region" description="Helical" evidence="6">
    <location>
        <begin position="154"/>
        <end position="171"/>
    </location>
</feature>
<name>A0A090N6Y7_AFIFE</name>
<dbReference type="AlphaFoldDB" id="A0A090N6Y7"/>
<dbReference type="SUPFAM" id="SSF103481">
    <property type="entry name" value="Multidrug resistance efflux transporter EmrE"/>
    <property type="match status" value="2"/>
</dbReference>
<feature type="transmembrane region" description="Helical" evidence="6">
    <location>
        <begin position="12"/>
        <end position="32"/>
    </location>
</feature>
<evidence type="ECO:0000256" key="6">
    <source>
        <dbReference type="SAM" id="Phobius"/>
    </source>
</evidence>
<protein>
    <submittedName>
        <fullName evidence="8">Inner membrane transporter YedA</fullName>
    </submittedName>
</protein>
<evidence type="ECO:0000256" key="1">
    <source>
        <dbReference type="ARBA" id="ARBA00004141"/>
    </source>
</evidence>
<sequence>MNQRWDDLAARAAPAVFVVLWSSGFIGTKYAVSGAEPLTFLTIRMAYVVVLLAIIIAIWRPKWPSPREAAHSAVAGLLIHGFYLAGVSIAIYHHVPAGLSALIPGLQPVLTSTLANRWLGERVTPLQWGGLLLGLVGVLLVLKSRPMTGEVGWGWFATCVALVSITIGTLYQKRFCGNIDWRTGNTIQFVTSGILYAIGAWLFETRVVNWSMEFILGVSWLVVALSIGSISVLYWLVRRAAATQVASLFYLVPATTALMAYVLFNERLDVLGIVGMAICAAGVFLVNKPDRRPEVSPGS</sequence>
<evidence type="ECO:0000256" key="3">
    <source>
        <dbReference type="ARBA" id="ARBA00022692"/>
    </source>
</evidence>
<dbReference type="InterPro" id="IPR037185">
    <property type="entry name" value="EmrE-like"/>
</dbReference>
<dbReference type="PANTHER" id="PTHR32322:SF2">
    <property type="entry name" value="EAMA DOMAIN-CONTAINING PROTEIN"/>
    <property type="match status" value="1"/>
</dbReference>
<dbReference type="InterPro" id="IPR000620">
    <property type="entry name" value="EamA_dom"/>
</dbReference>
<proteinExistence type="inferred from homology"/>
<feature type="transmembrane region" description="Helical" evidence="6">
    <location>
        <begin position="38"/>
        <end position="59"/>
    </location>
</feature>
<evidence type="ECO:0000256" key="5">
    <source>
        <dbReference type="ARBA" id="ARBA00023136"/>
    </source>
</evidence>
<organism evidence="8 9">
    <name type="scientific">Afipia felis</name>
    <name type="common">Cat scratch disease bacillus</name>
    <dbReference type="NCBI Taxonomy" id="1035"/>
    <lineage>
        <taxon>Bacteria</taxon>
        <taxon>Pseudomonadati</taxon>
        <taxon>Pseudomonadota</taxon>
        <taxon>Alphaproteobacteria</taxon>
        <taxon>Hyphomicrobiales</taxon>
        <taxon>Nitrobacteraceae</taxon>
        <taxon>Afipia</taxon>
    </lineage>
</organism>
<feature type="transmembrane region" description="Helical" evidence="6">
    <location>
        <begin position="270"/>
        <end position="287"/>
    </location>
</feature>
<comment type="caution">
    <text evidence="8">The sequence shown here is derived from an EMBL/GenBank/DDBJ whole genome shotgun (WGS) entry which is preliminary data.</text>
</comment>
<evidence type="ECO:0000313" key="9">
    <source>
        <dbReference type="Proteomes" id="UP000035762"/>
    </source>
</evidence>
<gene>
    <name evidence="8" type="primary">yedA</name>
    <name evidence="8" type="ORF">BN961_01073</name>
</gene>
<dbReference type="Gene3D" id="1.10.3730.20">
    <property type="match status" value="1"/>
</dbReference>
<feature type="transmembrane region" description="Helical" evidence="6">
    <location>
        <begin position="126"/>
        <end position="142"/>
    </location>
</feature>
<feature type="domain" description="EamA" evidence="7">
    <location>
        <begin position="153"/>
        <end position="287"/>
    </location>
</feature>
<dbReference type="InterPro" id="IPR050638">
    <property type="entry name" value="AA-Vitamin_Transporters"/>
</dbReference>
<dbReference type="STRING" id="1035.BN961_01073"/>
<dbReference type="RefSeq" id="WP_048755859.1">
    <property type="nucleotide sequence ID" value="NZ_CCAZ020000001.1"/>
</dbReference>
<feature type="domain" description="EamA" evidence="7">
    <location>
        <begin position="17"/>
        <end position="142"/>
    </location>
</feature>
<dbReference type="OrthoDB" id="9809509at2"/>